<evidence type="ECO:0000313" key="5">
    <source>
        <dbReference type="Proteomes" id="UP000794436"/>
    </source>
</evidence>
<dbReference type="AlphaFoldDB" id="A0A8K1C3T0"/>
<dbReference type="PROSITE" id="PS50858">
    <property type="entry name" value="BSD"/>
    <property type="match status" value="1"/>
</dbReference>
<dbReference type="Proteomes" id="UP000794436">
    <property type="component" value="Unassembled WGS sequence"/>
</dbReference>
<feature type="region of interest" description="Disordered" evidence="2">
    <location>
        <begin position="536"/>
        <end position="565"/>
    </location>
</feature>
<feature type="compositionally biased region" description="Acidic residues" evidence="2">
    <location>
        <begin position="586"/>
        <end position="596"/>
    </location>
</feature>
<evidence type="ECO:0000259" key="3">
    <source>
        <dbReference type="PROSITE" id="PS50858"/>
    </source>
</evidence>
<dbReference type="OrthoDB" id="72325at2759"/>
<feature type="compositionally biased region" description="Acidic residues" evidence="2">
    <location>
        <begin position="148"/>
        <end position="164"/>
    </location>
</feature>
<keyword evidence="5" id="KW-1185">Reference proteome</keyword>
<dbReference type="SMART" id="SM00751">
    <property type="entry name" value="BSD"/>
    <property type="match status" value="1"/>
</dbReference>
<evidence type="ECO:0000256" key="1">
    <source>
        <dbReference type="SAM" id="Coils"/>
    </source>
</evidence>
<feature type="compositionally biased region" description="Basic and acidic residues" evidence="2">
    <location>
        <begin position="165"/>
        <end position="187"/>
    </location>
</feature>
<feature type="region of interest" description="Disordered" evidence="2">
    <location>
        <begin position="582"/>
        <end position="615"/>
    </location>
</feature>
<accession>A0A8K1C3T0</accession>
<feature type="region of interest" description="Disordered" evidence="2">
    <location>
        <begin position="126"/>
        <end position="191"/>
    </location>
</feature>
<dbReference type="SUPFAM" id="SSF140383">
    <property type="entry name" value="BSD domain-like"/>
    <property type="match status" value="1"/>
</dbReference>
<proteinExistence type="predicted"/>
<feature type="compositionally biased region" description="Basic and acidic residues" evidence="2">
    <location>
        <begin position="126"/>
        <end position="140"/>
    </location>
</feature>
<gene>
    <name evidence="4" type="ORF">Poli38472_008622</name>
</gene>
<dbReference type="Pfam" id="PF03909">
    <property type="entry name" value="BSD"/>
    <property type="match status" value="1"/>
</dbReference>
<dbReference type="EMBL" id="SPLM01000146">
    <property type="protein sequence ID" value="TMW55974.1"/>
    <property type="molecule type" value="Genomic_DNA"/>
</dbReference>
<organism evidence="4 5">
    <name type="scientific">Pythium oligandrum</name>
    <name type="common">Mycoparasitic fungus</name>
    <dbReference type="NCBI Taxonomy" id="41045"/>
    <lineage>
        <taxon>Eukaryota</taxon>
        <taxon>Sar</taxon>
        <taxon>Stramenopiles</taxon>
        <taxon>Oomycota</taxon>
        <taxon>Peronosporomycetes</taxon>
        <taxon>Pythiales</taxon>
        <taxon>Pythiaceae</taxon>
        <taxon>Pythium</taxon>
    </lineage>
</organism>
<feature type="domain" description="BSD" evidence="3">
    <location>
        <begin position="67"/>
        <end position="119"/>
    </location>
</feature>
<feature type="coiled-coil region" evidence="1">
    <location>
        <begin position="266"/>
        <end position="509"/>
    </location>
</feature>
<evidence type="ECO:0000313" key="4">
    <source>
        <dbReference type="EMBL" id="TMW55974.1"/>
    </source>
</evidence>
<reference evidence="4" key="1">
    <citation type="submission" date="2019-03" db="EMBL/GenBank/DDBJ databases">
        <title>Long read genome sequence of the mycoparasitic Pythium oligandrum ATCC 38472 isolated from sugarbeet rhizosphere.</title>
        <authorList>
            <person name="Gaulin E."/>
        </authorList>
    </citation>
    <scope>NUCLEOTIDE SEQUENCE</scope>
    <source>
        <strain evidence="4">ATCC 38472_TT</strain>
    </source>
</reference>
<feature type="compositionally biased region" description="Low complexity" evidence="2">
    <location>
        <begin position="545"/>
        <end position="558"/>
    </location>
</feature>
<dbReference type="InterPro" id="IPR035925">
    <property type="entry name" value="BSD_dom_sf"/>
</dbReference>
<sequence length="615" mass="69883">MWRLLEQAAKTAKENASGVVTSVQTKAQTLVNTVHDEATMLLQAIGSVRTSPVDEILYEELEDYEQFWDGYKVDNYTDEISKILEEDDEIRDLHEQIVPSQLSYDEFWCRYFFRREQDEKRRKLEEERKKKQREQEEAKAAAKKALGELEDDDHGEDTLSEDEDPERRSSISEKTEATMDQLREARASQRAAAMQWKQKAMEFQKQLRQLADEHEEEKAKLKSEYASLCETYDNKMTEVTLQIDEARAAGYDSGIQESESIIATIRAEADAEIERLTAEVARLQQQTPATSADGTPLERDEELELLRQEKAVLEQKLQALSETQSSQDSARLQQTLQIAQERITQLTQQLTEREEEDGHSAATMALEHELMDVKKEMDLWKARALRMKKMKEEVENELKLYKEDHEHITITGDADPSDPVALLAKVQELEKQKKLLLGQMEEAYERGADEAEERAHEQIEELTAQLHDAEERIEHLETTAYERGLNAGRMEMEEELARLEQEASQAFDAGAANAAIMYKGEIDLLHSELAILRAENASGSRRHSSTSSAHRPSSASSTNRVSITSRPDVLAQADAVLSSIASPGVDESDIELDESWGGEASAEAVTTSRDDWGEW</sequence>
<keyword evidence="1" id="KW-0175">Coiled coil</keyword>
<comment type="caution">
    <text evidence="4">The sequence shown here is derived from an EMBL/GenBank/DDBJ whole genome shotgun (WGS) entry which is preliminary data.</text>
</comment>
<protein>
    <recommendedName>
        <fullName evidence="3">BSD domain-containing protein</fullName>
    </recommendedName>
</protein>
<name>A0A8K1C3T0_PYTOL</name>
<dbReference type="InterPro" id="IPR005607">
    <property type="entry name" value="BSD_dom"/>
</dbReference>
<dbReference type="Gene3D" id="1.10.3970.10">
    <property type="entry name" value="BSD domain"/>
    <property type="match status" value="1"/>
</dbReference>
<evidence type="ECO:0000256" key="2">
    <source>
        <dbReference type="SAM" id="MobiDB-lite"/>
    </source>
</evidence>